<feature type="region of interest" description="Disordered" evidence="2">
    <location>
        <begin position="374"/>
        <end position="396"/>
    </location>
</feature>
<proteinExistence type="inferred from homology"/>
<evidence type="ECO:0000256" key="1">
    <source>
        <dbReference type="ARBA" id="ARBA00005298"/>
    </source>
</evidence>
<dbReference type="SUPFAM" id="SSF81296">
    <property type="entry name" value="E set domains"/>
    <property type="match status" value="1"/>
</dbReference>
<dbReference type="InterPro" id="IPR014752">
    <property type="entry name" value="Arrestin-like_C"/>
</dbReference>
<dbReference type="Proteomes" id="UP001590950">
    <property type="component" value="Unassembled WGS sequence"/>
</dbReference>
<reference evidence="3 4" key="1">
    <citation type="submission" date="2024-09" db="EMBL/GenBank/DDBJ databases">
        <title>Rethinking Asexuality: The Enigmatic Case of Functional Sexual Genes in Lepraria (Stereocaulaceae).</title>
        <authorList>
            <person name="Doellman M."/>
            <person name="Sun Y."/>
            <person name="Barcenas-Pena A."/>
            <person name="Lumbsch H.T."/>
            <person name="Grewe F."/>
        </authorList>
    </citation>
    <scope>NUCLEOTIDE SEQUENCE [LARGE SCALE GENOMIC DNA]</scope>
    <source>
        <strain evidence="3 4">Mercado 3170</strain>
    </source>
</reference>
<dbReference type="PANTHER" id="PTHR11188:SF17">
    <property type="entry name" value="FI21816P1"/>
    <property type="match status" value="1"/>
</dbReference>
<protein>
    <recommendedName>
        <fullName evidence="5">Arrestin-like N-terminal domain-containing protein</fullName>
    </recommendedName>
</protein>
<evidence type="ECO:0008006" key="5">
    <source>
        <dbReference type="Google" id="ProtNLM"/>
    </source>
</evidence>
<evidence type="ECO:0000313" key="3">
    <source>
        <dbReference type="EMBL" id="KAL2042299.1"/>
    </source>
</evidence>
<feature type="compositionally biased region" description="Basic and acidic residues" evidence="2">
    <location>
        <begin position="180"/>
        <end position="189"/>
    </location>
</feature>
<evidence type="ECO:0000313" key="4">
    <source>
        <dbReference type="Proteomes" id="UP001590950"/>
    </source>
</evidence>
<dbReference type="EMBL" id="JBEFKJ010000014">
    <property type="protein sequence ID" value="KAL2042299.1"/>
    <property type="molecule type" value="Genomic_DNA"/>
</dbReference>
<accession>A0ABR4A8T2</accession>
<organism evidence="3 4">
    <name type="scientific">Stereocaulon virgatum</name>
    <dbReference type="NCBI Taxonomy" id="373712"/>
    <lineage>
        <taxon>Eukaryota</taxon>
        <taxon>Fungi</taxon>
        <taxon>Dikarya</taxon>
        <taxon>Ascomycota</taxon>
        <taxon>Pezizomycotina</taxon>
        <taxon>Lecanoromycetes</taxon>
        <taxon>OSLEUM clade</taxon>
        <taxon>Lecanoromycetidae</taxon>
        <taxon>Lecanorales</taxon>
        <taxon>Lecanorineae</taxon>
        <taxon>Stereocaulaceae</taxon>
        <taxon>Stereocaulon</taxon>
    </lineage>
</organism>
<feature type="region of interest" description="Disordered" evidence="2">
    <location>
        <begin position="180"/>
        <end position="207"/>
    </location>
</feature>
<dbReference type="InterPro" id="IPR014756">
    <property type="entry name" value="Ig_E-set"/>
</dbReference>
<dbReference type="Gene3D" id="2.60.40.640">
    <property type="match status" value="1"/>
</dbReference>
<sequence length="433" mass="49153">MSIKIYTPHSMCRAGDTISGTVTLHCRKGIDTKLVTISLVGVSRTCHTRQIDYVSLFYFGRVHFLNETRDLFEGPQVVHPETSWPFTLTVPTHCISTYSSAFAPNPSFNSDPGQILPPSCGSGGYRSNRIDYALKATLQRSRRHGFSRHLRATKYLIFYATRDVDVPDPRCSMEQRELVHRSLRVKSEPEDSQVQSNDNRRSTRKRKMPKARFRLNVFLPTVAVPGQALPIKLSFDHNDATYTAMPFPTVSLKKCKVYLRLHQHTRCSYDVEDWARRTKKLAQCNFSREMHKAPPITEGLELNQLMEIEPPNWMPSWETFNFEFFHVLRIKLYVECAGQTFKVKCGWRPITLLPIHYIGDGSLWDADAQEEAVSAHDAHGAPVQSSNTAPTHNTGFGVDGALPHWEDVKQAGFVVVFPTTTTDPDRVLLSDLS</sequence>
<evidence type="ECO:0000256" key="2">
    <source>
        <dbReference type="SAM" id="MobiDB-lite"/>
    </source>
</evidence>
<feature type="compositionally biased region" description="Polar residues" evidence="2">
    <location>
        <begin position="383"/>
        <end position="394"/>
    </location>
</feature>
<dbReference type="InterPro" id="IPR050357">
    <property type="entry name" value="Arrestin_domain-protein"/>
</dbReference>
<gene>
    <name evidence="3" type="ORF">N7G274_004788</name>
</gene>
<name>A0ABR4A8T2_9LECA</name>
<comment type="caution">
    <text evidence="3">The sequence shown here is derived from an EMBL/GenBank/DDBJ whole genome shotgun (WGS) entry which is preliminary data.</text>
</comment>
<comment type="similarity">
    <text evidence="1">Belongs to the arrestin family.</text>
</comment>
<keyword evidence="4" id="KW-1185">Reference proteome</keyword>
<dbReference type="PANTHER" id="PTHR11188">
    <property type="entry name" value="ARRESTIN DOMAIN CONTAINING PROTEIN"/>
    <property type="match status" value="1"/>
</dbReference>